<sequence length="324" mass="34519">MAVQIQSISYALPDATLSNQSIAALNPDWPVDKIAGKTGIHLRHISGDDEYSLELAIAAGRRLLDEHNIAPEAVDFILFCSQTPKFLIPTSACLVQHALGLPTRSGALDVNQGCSGYVSCLMLAEGLVDSGRAKGVLLITADTYTKLVAPEDRSLKTIMGDAATASFIRRADHGIGVRDFEFGTDGTGAEAITAYTSGLHGLTSGGAYQPDFRMNGPGVFNFVLTKVPEVIDALLEKNNLEQEDVDLFVFHQANAHMLESVRIKMGIAPERFFVGLADTGNTGASSIPLALGDAVRQGRVMRGDKVVLIGFGAGLSWSACLIDW</sequence>
<feature type="domain" description="Beta-ketoacyl-[acyl-carrier-protein] synthase III C-terminal" evidence="3">
    <location>
        <begin position="235"/>
        <end position="324"/>
    </location>
</feature>
<evidence type="ECO:0000259" key="4">
    <source>
        <dbReference type="Pfam" id="PF08545"/>
    </source>
</evidence>
<dbReference type="InterPro" id="IPR013751">
    <property type="entry name" value="ACP_syn_III_N"/>
</dbReference>
<dbReference type="RefSeq" id="WP_021193359.1">
    <property type="nucleotide sequence ID" value="NZ_CP012606.1"/>
</dbReference>
<dbReference type="KEGG" id="rin:ACS15_5262"/>
<evidence type="ECO:0000313" key="6">
    <source>
        <dbReference type="Proteomes" id="UP000077927"/>
    </source>
</evidence>
<evidence type="ECO:0000256" key="1">
    <source>
        <dbReference type="ARBA" id="ARBA00022679"/>
    </source>
</evidence>
<dbReference type="PANTHER" id="PTHR34069">
    <property type="entry name" value="3-OXOACYL-[ACYL-CARRIER-PROTEIN] SYNTHASE 3"/>
    <property type="match status" value="1"/>
</dbReference>
<accession>A0AAC9BN22</accession>
<dbReference type="InterPro" id="IPR016039">
    <property type="entry name" value="Thiolase-like"/>
</dbReference>
<dbReference type="Pfam" id="PF08545">
    <property type="entry name" value="ACP_syn_III"/>
    <property type="match status" value="1"/>
</dbReference>
<dbReference type="EMBL" id="CP012606">
    <property type="protein sequence ID" value="ANH76901.1"/>
    <property type="molecule type" value="Genomic_DNA"/>
</dbReference>
<dbReference type="AlphaFoldDB" id="A0AAC9BN22"/>
<evidence type="ECO:0000256" key="2">
    <source>
        <dbReference type="ARBA" id="ARBA00023315"/>
    </source>
</evidence>
<dbReference type="SUPFAM" id="SSF53901">
    <property type="entry name" value="Thiolase-like"/>
    <property type="match status" value="1"/>
</dbReference>
<feature type="domain" description="Beta-ketoacyl-[acyl-carrier-protein] synthase III N-terminal" evidence="4">
    <location>
        <begin position="108"/>
        <end position="186"/>
    </location>
</feature>
<name>A0AAC9BN22_9RALS</name>
<dbReference type="CDD" id="cd00830">
    <property type="entry name" value="KAS_III"/>
    <property type="match status" value="1"/>
</dbReference>
<proteinExistence type="predicted"/>
<organism evidence="5 6">
    <name type="scientific">Ralstonia insidiosa</name>
    <dbReference type="NCBI Taxonomy" id="190721"/>
    <lineage>
        <taxon>Bacteria</taxon>
        <taxon>Pseudomonadati</taxon>
        <taxon>Pseudomonadota</taxon>
        <taxon>Betaproteobacteria</taxon>
        <taxon>Burkholderiales</taxon>
        <taxon>Burkholderiaceae</taxon>
        <taxon>Ralstonia</taxon>
    </lineage>
</organism>
<dbReference type="Proteomes" id="UP000077927">
    <property type="component" value="Chromosome 2"/>
</dbReference>
<evidence type="ECO:0000259" key="3">
    <source>
        <dbReference type="Pfam" id="PF08541"/>
    </source>
</evidence>
<keyword evidence="2" id="KW-0012">Acyltransferase</keyword>
<reference evidence="5 6" key="1">
    <citation type="submission" date="2015-09" db="EMBL/GenBank/DDBJ databases">
        <authorList>
            <person name="Xu Y."/>
            <person name="Nagy A."/>
            <person name="Liu N.T."/>
            <person name="Nou X."/>
        </authorList>
    </citation>
    <scope>NUCLEOTIDE SEQUENCE [LARGE SCALE GENOMIC DNA]</scope>
    <source>
        <strain evidence="5 6">FC1138</strain>
    </source>
</reference>
<dbReference type="Gene3D" id="3.40.47.10">
    <property type="match status" value="1"/>
</dbReference>
<protein>
    <submittedName>
        <fullName evidence="5">3-Oxoacyl-[acyl-carrier-(ACP)] synthase III family protein</fullName>
    </submittedName>
</protein>
<dbReference type="InterPro" id="IPR013747">
    <property type="entry name" value="ACP_syn_III_C"/>
</dbReference>
<keyword evidence="1" id="KW-0808">Transferase</keyword>
<dbReference type="NCBIfam" id="NF006829">
    <property type="entry name" value="PRK09352.1"/>
    <property type="match status" value="1"/>
</dbReference>
<dbReference type="Pfam" id="PF08541">
    <property type="entry name" value="ACP_syn_III_C"/>
    <property type="match status" value="1"/>
</dbReference>
<dbReference type="PANTHER" id="PTHR34069:SF3">
    <property type="entry name" value="ACYL-COA:ACYL-COA ALKYLTRANSFERASE"/>
    <property type="match status" value="1"/>
</dbReference>
<dbReference type="GO" id="GO:0004315">
    <property type="term" value="F:3-oxoacyl-[acyl-carrier-protein] synthase activity"/>
    <property type="evidence" value="ECO:0007669"/>
    <property type="project" value="InterPro"/>
</dbReference>
<dbReference type="GO" id="GO:0044550">
    <property type="term" value="P:secondary metabolite biosynthetic process"/>
    <property type="evidence" value="ECO:0007669"/>
    <property type="project" value="TreeGrafter"/>
</dbReference>
<dbReference type="GO" id="GO:0006633">
    <property type="term" value="P:fatty acid biosynthetic process"/>
    <property type="evidence" value="ECO:0007669"/>
    <property type="project" value="InterPro"/>
</dbReference>
<gene>
    <name evidence="5" type="ORF">ACS15_5262</name>
</gene>
<evidence type="ECO:0000313" key="5">
    <source>
        <dbReference type="EMBL" id="ANH76901.1"/>
    </source>
</evidence>